<dbReference type="RefSeq" id="WP_307247073.1">
    <property type="nucleotide sequence ID" value="NZ_JAUSUZ010000001.1"/>
</dbReference>
<keyword evidence="2 5" id="KW-0238">DNA-binding</keyword>
<dbReference type="Gene3D" id="3.40.50.2300">
    <property type="match status" value="2"/>
</dbReference>
<keyword evidence="1" id="KW-0805">Transcription regulation</keyword>
<evidence type="ECO:0000259" key="4">
    <source>
        <dbReference type="Pfam" id="PF13377"/>
    </source>
</evidence>
<name>A0AAE3W6H5_9ACTN</name>
<dbReference type="GO" id="GO:0003677">
    <property type="term" value="F:DNA binding"/>
    <property type="evidence" value="ECO:0007669"/>
    <property type="project" value="UniProtKB-KW"/>
</dbReference>
<keyword evidence="6" id="KW-1185">Reference proteome</keyword>
<dbReference type="Proteomes" id="UP001240236">
    <property type="component" value="Unassembled WGS sequence"/>
</dbReference>
<feature type="domain" description="Transcriptional regulator LacI/GalR-like sensor" evidence="4">
    <location>
        <begin position="23"/>
        <end position="81"/>
    </location>
</feature>
<proteinExistence type="predicted"/>
<dbReference type="SUPFAM" id="SSF53822">
    <property type="entry name" value="Periplasmic binding protein-like I"/>
    <property type="match status" value="1"/>
</dbReference>
<organism evidence="5 6">
    <name type="scientific">Catenuloplanes indicus</name>
    <dbReference type="NCBI Taxonomy" id="137267"/>
    <lineage>
        <taxon>Bacteria</taxon>
        <taxon>Bacillati</taxon>
        <taxon>Actinomycetota</taxon>
        <taxon>Actinomycetes</taxon>
        <taxon>Micromonosporales</taxon>
        <taxon>Micromonosporaceae</taxon>
        <taxon>Catenuloplanes</taxon>
    </lineage>
</organism>
<evidence type="ECO:0000256" key="2">
    <source>
        <dbReference type="ARBA" id="ARBA00023125"/>
    </source>
</evidence>
<dbReference type="Pfam" id="PF13377">
    <property type="entry name" value="Peripla_BP_3"/>
    <property type="match status" value="1"/>
</dbReference>
<accession>A0AAE3W6H5</accession>
<evidence type="ECO:0000256" key="3">
    <source>
        <dbReference type="ARBA" id="ARBA00023163"/>
    </source>
</evidence>
<keyword evidence="3" id="KW-0804">Transcription</keyword>
<evidence type="ECO:0000256" key="1">
    <source>
        <dbReference type="ARBA" id="ARBA00023015"/>
    </source>
</evidence>
<sequence length="87" mass="9604">MELTHARISAQPGSVARPRIGASYDDEVAHLAEPALTAVRPPKNHVGRVAVELMVSRLLEGERRPSQQVPVMPELVIRSSSLPRMMR</sequence>
<dbReference type="InterPro" id="IPR046335">
    <property type="entry name" value="LacI/GalR-like_sensor"/>
</dbReference>
<evidence type="ECO:0000313" key="5">
    <source>
        <dbReference type="EMBL" id="MDQ0370813.1"/>
    </source>
</evidence>
<comment type="caution">
    <text evidence="5">The sequence shown here is derived from an EMBL/GenBank/DDBJ whole genome shotgun (WGS) entry which is preliminary data.</text>
</comment>
<gene>
    <name evidence="5" type="ORF">J2S42_007482</name>
</gene>
<evidence type="ECO:0000313" key="6">
    <source>
        <dbReference type="Proteomes" id="UP001240236"/>
    </source>
</evidence>
<dbReference type="EMBL" id="JAUSUZ010000001">
    <property type="protein sequence ID" value="MDQ0370813.1"/>
    <property type="molecule type" value="Genomic_DNA"/>
</dbReference>
<dbReference type="InterPro" id="IPR028082">
    <property type="entry name" value="Peripla_BP_I"/>
</dbReference>
<dbReference type="AlphaFoldDB" id="A0AAE3W6H5"/>
<protein>
    <submittedName>
        <fullName evidence="5">DNA-binding LacI/PurR family transcriptional regulator</fullName>
    </submittedName>
</protein>
<reference evidence="5 6" key="1">
    <citation type="submission" date="2023-07" db="EMBL/GenBank/DDBJ databases">
        <title>Sequencing the genomes of 1000 actinobacteria strains.</title>
        <authorList>
            <person name="Klenk H.-P."/>
        </authorList>
    </citation>
    <scope>NUCLEOTIDE SEQUENCE [LARGE SCALE GENOMIC DNA]</scope>
    <source>
        <strain evidence="5 6">DSM 44709</strain>
    </source>
</reference>